<feature type="domain" description="HTH lysR-type" evidence="5">
    <location>
        <begin position="9"/>
        <end position="66"/>
    </location>
</feature>
<dbReference type="PANTHER" id="PTHR30537:SF74">
    <property type="entry name" value="HTH-TYPE TRANSCRIPTIONAL REGULATOR TRPI"/>
    <property type="match status" value="1"/>
</dbReference>
<evidence type="ECO:0000256" key="2">
    <source>
        <dbReference type="ARBA" id="ARBA00023015"/>
    </source>
</evidence>
<dbReference type="EMBL" id="VHJA01000055">
    <property type="protein sequence ID" value="TPV41506.1"/>
    <property type="molecule type" value="Genomic_DNA"/>
</dbReference>
<keyword evidence="4" id="KW-0804">Transcription</keyword>
<organism evidence="6 7">
    <name type="scientific">Pantoea deleyi</name>
    <dbReference type="NCBI Taxonomy" id="470932"/>
    <lineage>
        <taxon>Bacteria</taxon>
        <taxon>Pseudomonadati</taxon>
        <taxon>Pseudomonadota</taxon>
        <taxon>Gammaproteobacteria</taxon>
        <taxon>Enterobacterales</taxon>
        <taxon>Erwiniaceae</taxon>
        <taxon>Pantoea</taxon>
    </lineage>
</organism>
<dbReference type="CDD" id="cd08432">
    <property type="entry name" value="PBP2_GcdR_TrpI_HvrB_AmpR_like"/>
    <property type="match status" value="1"/>
</dbReference>
<dbReference type="Gene3D" id="1.10.10.10">
    <property type="entry name" value="Winged helix-like DNA-binding domain superfamily/Winged helix DNA-binding domain"/>
    <property type="match status" value="1"/>
</dbReference>
<comment type="similarity">
    <text evidence="1">Belongs to the LysR transcriptional regulatory family.</text>
</comment>
<evidence type="ECO:0000259" key="5">
    <source>
        <dbReference type="PROSITE" id="PS50931"/>
    </source>
</evidence>
<proteinExistence type="inferred from homology"/>
<evidence type="ECO:0000256" key="4">
    <source>
        <dbReference type="ARBA" id="ARBA00023163"/>
    </source>
</evidence>
<keyword evidence="7" id="KW-1185">Reference proteome</keyword>
<dbReference type="RefSeq" id="WP_128086681.1">
    <property type="nucleotide sequence ID" value="NZ_CP071407.1"/>
</dbReference>
<dbReference type="AlphaFoldDB" id="A0A506Q7C2"/>
<dbReference type="PRINTS" id="PR00039">
    <property type="entry name" value="HTHLYSR"/>
</dbReference>
<dbReference type="InterPro" id="IPR058163">
    <property type="entry name" value="LysR-type_TF_proteobact-type"/>
</dbReference>
<dbReference type="GO" id="GO:0003700">
    <property type="term" value="F:DNA-binding transcription factor activity"/>
    <property type="evidence" value="ECO:0007669"/>
    <property type="project" value="InterPro"/>
</dbReference>
<dbReference type="SUPFAM" id="SSF53850">
    <property type="entry name" value="Periplasmic binding protein-like II"/>
    <property type="match status" value="1"/>
</dbReference>
<reference evidence="6 7" key="1">
    <citation type="submission" date="2019-06" db="EMBL/GenBank/DDBJ databases">
        <title>Taxogenomics and systematics of the genus Pantoea.</title>
        <authorList>
            <person name="Tambong J.T."/>
        </authorList>
    </citation>
    <scope>NUCLEOTIDE SEQUENCE [LARGE SCALE GENOMIC DNA]</scope>
    <source>
        <strain evidence="6 7">LMG 24200</strain>
    </source>
</reference>
<evidence type="ECO:0000256" key="1">
    <source>
        <dbReference type="ARBA" id="ARBA00009437"/>
    </source>
</evidence>
<accession>A0A506Q7C2</accession>
<dbReference type="PANTHER" id="PTHR30537">
    <property type="entry name" value="HTH-TYPE TRANSCRIPTIONAL REGULATOR"/>
    <property type="match status" value="1"/>
</dbReference>
<comment type="caution">
    <text evidence="6">The sequence shown here is derived from an EMBL/GenBank/DDBJ whole genome shotgun (WGS) entry which is preliminary data.</text>
</comment>
<keyword evidence="3" id="KW-0238">DNA-binding</keyword>
<dbReference type="GO" id="GO:0006351">
    <property type="term" value="P:DNA-templated transcription"/>
    <property type="evidence" value="ECO:0007669"/>
    <property type="project" value="TreeGrafter"/>
</dbReference>
<dbReference type="OrthoDB" id="5526340at2"/>
<sequence>MPARITRLPKISVIHAFKVAAELGSLAKAAAQLALTPAAVSQQIRQLEEQLGSALFLRTQSGVVLTETGKEYLRYVTEAFDILHLGQQNIRDAVRAPKLTIYALPALASNWIMPRLASWREQCPDVDLALHGTHAQVDFQAMPADFVLCFGEDRYPQLEKQWLFHDEVLPVASPALLQRFAAKAIFSRAPLIHLDWGDEGRFLPDWRSWFQARGMDEPLPQPGYTFNLTSLAIDAAVAGAGLLLGQRRLIAPQLARGELVVADDFSLPLSKPYYLAWPPRTRALPGSAAMIAWLGGLAGKSSS</sequence>
<dbReference type="GO" id="GO:0043565">
    <property type="term" value="F:sequence-specific DNA binding"/>
    <property type="evidence" value="ECO:0007669"/>
    <property type="project" value="TreeGrafter"/>
</dbReference>
<dbReference type="SUPFAM" id="SSF46785">
    <property type="entry name" value="Winged helix' DNA-binding domain"/>
    <property type="match status" value="1"/>
</dbReference>
<dbReference type="Gene3D" id="3.40.190.10">
    <property type="entry name" value="Periplasmic binding protein-like II"/>
    <property type="match status" value="2"/>
</dbReference>
<protein>
    <submittedName>
        <fullName evidence="6">LysR family transcriptional regulator</fullName>
    </submittedName>
</protein>
<name>A0A506Q7C2_9GAMM</name>
<dbReference type="Pfam" id="PF00126">
    <property type="entry name" value="HTH_1"/>
    <property type="match status" value="1"/>
</dbReference>
<keyword evidence="2" id="KW-0805">Transcription regulation</keyword>
<dbReference type="Pfam" id="PF03466">
    <property type="entry name" value="LysR_substrate"/>
    <property type="match status" value="1"/>
</dbReference>
<evidence type="ECO:0000256" key="3">
    <source>
        <dbReference type="ARBA" id="ARBA00023125"/>
    </source>
</evidence>
<dbReference type="InterPro" id="IPR000847">
    <property type="entry name" value="LysR_HTH_N"/>
</dbReference>
<dbReference type="InterPro" id="IPR036388">
    <property type="entry name" value="WH-like_DNA-bd_sf"/>
</dbReference>
<evidence type="ECO:0000313" key="6">
    <source>
        <dbReference type="EMBL" id="TPV41506.1"/>
    </source>
</evidence>
<dbReference type="InterPro" id="IPR036390">
    <property type="entry name" value="WH_DNA-bd_sf"/>
</dbReference>
<dbReference type="Proteomes" id="UP000317747">
    <property type="component" value="Unassembled WGS sequence"/>
</dbReference>
<dbReference type="InterPro" id="IPR005119">
    <property type="entry name" value="LysR_subst-bd"/>
</dbReference>
<evidence type="ECO:0000313" key="7">
    <source>
        <dbReference type="Proteomes" id="UP000317747"/>
    </source>
</evidence>
<dbReference type="PROSITE" id="PS50931">
    <property type="entry name" value="HTH_LYSR"/>
    <property type="match status" value="1"/>
</dbReference>
<gene>
    <name evidence="6" type="ORF">FJW01_10340</name>
</gene>